<gene>
    <name evidence="3" type="ORF">B0I36DRAFT_338875</name>
</gene>
<dbReference type="GeneID" id="70185379"/>
<evidence type="ECO:0000313" key="3">
    <source>
        <dbReference type="EMBL" id="KAH7014544.1"/>
    </source>
</evidence>
<dbReference type="GO" id="GO:0016740">
    <property type="term" value="F:transferase activity"/>
    <property type="evidence" value="ECO:0007669"/>
    <property type="project" value="UniProtKB-KW"/>
</dbReference>
<evidence type="ECO:0000259" key="2">
    <source>
        <dbReference type="Pfam" id="PF13427"/>
    </source>
</evidence>
<comment type="caution">
    <text evidence="3">The sequence shown here is derived from an EMBL/GenBank/DDBJ whole genome shotgun (WGS) entry which is preliminary data.</text>
</comment>
<dbReference type="EMBL" id="JAGTJQ010000013">
    <property type="protein sequence ID" value="KAH7014544.1"/>
    <property type="molecule type" value="Genomic_DNA"/>
</dbReference>
<dbReference type="AlphaFoldDB" id="A0A9P8XSD5"/>
<dbReference type="OrthoDB" id="5016488at2759"/>
<dbReference type="Gene3D" id="3.30.460.10">
    <property type="entry name" value="Beta Polymerase, domain 2"/>
    <property type="match status" value="1"/>
</dbReference>
<accession>A0A9P8XSD5</accession>
<reference evidence="3" key="1">
    <citation type="journal article" date="2021" name="Nat. Commun.">
        <title>Genetic determinants of endophytism in the Arabidopsis root mycobiome.</title>
        <authorList>
            <person name="Mesny F."/>
            <person name="Miyauchi S."/>
            <person name="Thiergart T."/>
            <person name="Pickel B."/>
            <person name="Atanasova L."/>
            <person name="Karlsson M."/>
            <person name="Huettel B."/>
            <person name="Barry K.W."/>
            <person name="Haridas S."/>
            <person name="Chen C."/>
            <person name="Bauer D."/>
            <person name="Andreopoulos W."/>
            <person name="Pangilinan J."/>
            <person name="LaButti K."/>
            <person name="Riley R."/>
            <person name="Lipzen A."/>
            <person name="Clum A."/>
            <person name="Drula E."/>
            <person name="Henrissat B."/>
            <person name="Kohler A."/>
            <person name="Grigoriev I.V."/>
            <person name="Martin F.M."/>
            <person name="Hacquard S."/>
        </authorList>
    </citation>
    <scope>NUCLEOTIDE SEQUENCE</scope>
    <source>
        <strain evidence="3">MPI-CAGE-CH-0230</strain>
    </source>
</reference>
<name>A0A9P8XSD5_9PEZI</name>
<proteinExistence type="predicted"/>
<dbReference type="RefSeq" id="XP_046005511.1">
    <property type="nucleotide sequence ID" value="XM_046155833.1"/>
</dbReference>
<feature type="domain" description="Adenylyltransferase AadA C-terminal" evidence="2">
    <location>
        <begin position="149"/>
        <end position="221"/>
    </location>
</feature>
<keyword evidence="1" id="KW-0808">Transferase</keyword>
<dbReference type="Pfam" id="PF13427">
    <property type="entry name" value="AadA_C"/>
    <property type="match status" value="1"/>
</dbReference>
<sequence length="253" mass="27625">MTTVLPREEEAYLGELVTRLTGNLGSRLVGVYLFGSASTSAYEPGRSDLDVQAVVEEPLTPGEKQAIIQRLTQQVLPCPARKLEFVVYARGSVNPASRHPRFEINLNTGPHEPDHVCLDPEGESSHWFLLDIAMGSASGRSLHGPAVADVFAPIPRRWTLEAIADSLEWHRANELTSANSVLNACRGWRYIATNTFGSKLAGAEWARQREDCPAVVERAVAARKMGEALPAVDVGRLYDLVIAANRSALDEVI</sequence>
<protein>
    <submittedName>
        <fullName evidence="3">Streptomycin 3''-adenylyltransferase</fullName>
    </submittedName>
</protein>
<dbReference type="SUPFAM" id="SSF81301">
    <property type="entry name" value="Nucleotidyltransferase"/>
    <property type="match status" value="1"/>
</dbReference>
<dbReference type="InterPro" id="IPR043519">
    <property type="entry name" value="NT_sf"/>
</dbReference>
<dbReference type="Proteomes" id="UP000756346">
    <property type="component" value="Unassembled WGS sequence"/>
</dbReference>
<evidence type="ECO:0000256" key="1">
    <source>
        <dbReference type="ARBA" id="ARBA00022679"/>
    </source>
</evidence>
<evidence type="ECO:0000313" key="4">
    <source>
        <dbReference type="Proteomes" id="UP000756346"/>
    </source>
</evidence>
<organism evidence="3 4">
    <name type="scientific">Microdochium trichocladiopsis</name>
    <dbReference type="NCBI Taxonomy" id="1682393"/>
    <lineage>
        <taxon>Eukaryota</taxon>
        <taxon>Fungi</taxon>
        <taxon>Dikarya</taxon>
        <taxon>Ascomycota</taxon>
        <taxon>Pezizomycotina</taxon>
        <taxon>Sordariomycetes</taxon>
        <taxon>Xylariomycetidae</taxon>
        <taxon>Xylariales</taxon>
        <taxon>Microdochiaceae</taxon>
        <taxon>Microdochium</taxon>
    </lineage>
</organism>
<keyword evidence="4" id="KW-1185">Reference proteome</keyword>
<dbReference type="InterPro" id="IPR025184">
    <property type="entry name" value="AadA_C"/>
</dbReference>